<dbReference type="OrthoDB" id="27129at10239"/>
<dbReference type="KEGG" id="vg:29125598"/>
<dbReference type="RefSeq" id="YP_009302790.1">
    <property type="nucleotide sequence ID" value="NC_031247.1"/>
</dbReference>
<accession>A0A142KC35</accession>
<feature type="coiled-coil region" evidence="1">
    <location>
        <begin position="28"/>
        <end position="55"/>
    </location>
</feature>
<sequence>MSPELFAAIGGLVTATGTVVAGILATRSKVKLDDIAKLQARAEALEAERDADRIAHVQETDEARARHAVAVADRDREIETLREWVRERDRTINKLDRLVLALRTYVARLTRRLVENDVELPAVPAGIDDD</sequence>
<keyword evidence="1" id="KW-0175">Coiled coil</keyword>
<dbReference type="Proteomes" id="UP000203938">
    <property type="component" value="Segment"/>
</dbReference>
<protein>
    <submittedName>
        <fullName evidence="2">Uncharacterized protein</fullName>
    </submittedName>
</protein>
<dbReference type="GeneID" id="29125598"/>
<dbReference type="EMBL" id="KU963261">
    <property type="protein sequence ID" value="AMS03668.1"/>
    <property type="molecule type" value="Genomic_DNA"/>
</dbReference>
<reference evidence="3" key="1">
    <citation type="submission" date="2016-03" db="EMBL/GenBank/DDBJ databases">
        <authorList>
            <person name="Berryman E.N."/>
            <person name="Forrest K.M."/>
            <person name="McHale L."/>
            <person name="Wertz A.T."/>
            <person name="Zhuang Z."/>
            <person name="Kasturiarachi N.S."/>
            <person name="Pressimone C.A."/>
            <person name="Schiebel J.G."/>
            <person name="Furbee E.C."/>
            <person name="Grubb S.R."/>
            <person name="Warner M.H."/>
            <person name="Montgomery M.T."/>
            <person name="Garlena R.A."/>
            <person name="Russell D.A."/>
            <person name="Pope W.H."/>
            <person name="Jacobs-Sera D."/>
            <person name="Hendrix R.W."/>
            <person name="Hatfull G.F."/>
        </authorList>
    </citation>
    <scope>NUCLEOTIDE SEQUENCE [LARGE SCALE GENOMIC DNA]</scope>
</reference>
<gene>
    <name evidence="2" type="primary">33</name>
    <name evidence="2" type="ORF">SEA_BETTERKATZ_33</name>
</gene>
<evidence type="ECO:0000313" key="3">
    <source>
        <dbReference type="Proteomes" id="UP000203938"/>
    </source>
</evidence>
<evidence type="ECO:0000256" key="1">
    <source>
        <dbReference type="SAM" id="Coils"/>
    </source>
</evidence>
<name>A0A142KC35_9CAUD</name>
<evidence type="ECO:0000313" key="2">
    <source>
        <dbReference type="EMBL" id="AMS03668.1"/>
    </source>
</evidence>
<keyword evidence="3" id="KW-1185">Reference proteome</keyword>
<organism evidence="2 3">
    <name type="scientific">Gordonia phage BetterKatz</name>
    <dbReference type="NCBI Taxonomy" id="1821551"/>
    <lineage>
        <taxon>Viruses</taxon>
        <taxon>Duplodnaviria</taxon>
        <taxon>Heunggongvirae</taxon>
        <taxon>Uroviricota</taxon>
        <taxon>Caudoviricetes</taxon>
        <taxon>Betterkatzvirus</taxon>
        <taxon>Betterkatzvirus betterkatz</taxon>
    </lineage>
</organism>
<proteinExistence type="predicted"/>